<dbReference type="InterPro" id="IPR002160">
    <property type="entry name" value="Prot_inh_Kunz-lg"/>
</dbReference>
<comment type="caution">
    <text evidence="2">The sequence shown here is derived from an EMBL/GenBank/DDBJ whole genome shotgun (WGS) entry which is preliminary data.</text>
</comment>
<gene>
    <name evidence="2" type="ORF">E5676_scaffold248G002790</name>
</gene>
<organism evidence="2 3">
    <name type="scientific">Cucumis melo var. makuwa</name>
    <name type="common">Oriental melon</name>
    <dbReference type="NCBI Taxonomy" id="1194695"/>
    <lineage>
        <taxon>Eukaryota</taxon>
        <taxon>Viridiplantae</taxon>
        <taxon>Streptophyta</taxon>
        <taxon>Embryophyta</taxon>
        <taxon>Tracheophyta</taxon>
        <taxon>Spermatophyta</taxon>
        <taxon>Magnoliopsida</taxon>
        <taxon>eudicotyledons</taxon>
        <taxon>Gunneridae</taxon>
        <taxon>Pentapetalae</taxon>
        <taxon>rosids</taxon>
        <taxon>fabids</taxon>
        <taxon>Cucurbitales</taxon>
        <taxon>Cucurbitaceae</taxon>
        <taxon>Benincaseae</taxon>
        <taxon>Cucumis</taxon>
    </lineage>
</organism>
<name>A0A5D3BL44_CUCMM</name>
<dbReference type="Gene3D" id="2.80.10.50">
    <property type="match status" value="1"/>
</dbReference>
<dbReference type="EMBL" id="SSTD01017768">
    <property type="protein sequence ID" value="TYJ99075.1"/>
    <property type="molecule type" value="Genomic_DNA"/>
</dbReference>
<evidence type="ECO:0000313" key="2">
    <source>
        <dbReference type="EMBL" id="TYJ99075.1"/>
    </source>
</evidence>
<dbReference type="AlphaFoldDB" id="A0A5D3BL44"/>
<evidence type="ECO:0000313" key="3">
    <source>
        <dbReference type="Proteomes" id="UP000321947"/>
    </source>
</evidence>
<accession>A0A5D3BL44</accession>
<keyword evidence="1" id="KW-0732">Signal</keyword>
<evidence type="ECO:0000256" key="1">
    <source>
        <dbReference type="SAM" id="SignalP"/>
    </source>
</evidence>
<dbReference type="GO" id="GO:0004866">
    <property type="term" value="F:endopeptidase inhibitor activity"/>
    <property type="evidence" value="ECO:0007669"/>
    <property type="project" value="InterPro"/>
</dbReference>
<dbReference type="PROSITE" id="PS00283">
    <property type="entry name" value="SOYBEAN_KUNITZ"/>
    <property type="match status" value="1"/>
</dbReference>
<feature type="chain" id="PRO_5023077053" evidence="1">
    <location>
        <begin position="20"/>
        <end position="97"/>
    </location>
</feature>
<proteinExistence type="predicted"/>
<dbReference type="SUPFAM" id="SSF50386">
    <property type="entry name" value="STI-like"/>
    <property type="match status" value="1"/>
</dbReference>
<protein>
    <submittedName>
        <fullName evidence="2">Miraculin</fullName>
    </submittedName>
</protein>
<dbReference type="PANTHER" id="PTHR33107:SF5">
    <property type="entry name" value="KUNITZ TRYPSIN INHIBITOR 5"/>
    <property type="match status" value="1"/>
</dbReference>
<dbReference type="Pfam" id="PF00197">
    <property type="entry name" value="Kunitz_legume"/>
    <property type="match status" value="1"/>
</dbReference>
<dbReference type="PANTHER" id="PTHR33107">
    <property type="entry name" value="KUNITZ TRYPSIN INHIBITOR 2"/>
    <property type="match status" value="1"/>
</dbReference>
<reference evidence="2 3" key="1">
    <citation type="submission" date="2019-08" db="EMBL/GenBank/DDBJ databases">
        <title>Draft genome sequences of two oriental melons (Cucumis melo L. var makuwa).</title>
        <authorList>
            <person name="Kwon S.-Y."/>
        </authorList>
    </citation>
    <scope>NUCLEOTIDE SEQUENCE [LARGE SCALE GENOMIC DNA]</scope>
    <source>
        <strain evidence="3">cv. Chang Bougi</strain>
        <tissue evidence="2">Leaf</tissue>
    </source>
</reference>
<feature type="signal peptide" evidence="1">
    <location>
        <begin position="1"/>
        <end position="19"/>
    </location>
</feature>
<dbReference type="InterPro" id="IPR011065">
    <property type="entry name" value="Kunitz_inhibitor_STI-like_sf"/>
</dbReference>
<sequence>MKNFVLLSLLSIVVTSTKRLQFCRVNAASPNAVLDTDGKKLRGGDQYYILPFFSRNTGGLALGNIQQEYRNECPLNVVPSTLRIFQRSSNDIFAHKP</sequence>
<dbReference type="Proteomes" id="UP000321947">
    <property type="component" value="Unassembled WGS sequence"/>
</dbReference>